<accession>A0A3B0WVT5</accession>
<dbReference type="InterPro" id="IPR050879">
    <property type="entry name" value="Acyltransferase_3"/>
</dbReference>
<feature type="transmembrane region" description="Helical" evidence="1">
    <location>
        <begin position="288"/>
        <end position="310"/>
    </location>
</feature>
<proteinExistence type="predicted"/>
<dbReference type="InterPro" id="IPR002656">
    <property type="entry name" value="Acyl_transf_3_dom"/>
</dbReference>
<feature type="transmembrane region" description="Helical" evidence="1">
    <location>
        <begin position="231"/>
        <end position="250"/>
    </location>
</feature>
<feature type="transmembrane region" description="Helical" evidence="1">
    <location>
        <begin position="141"/>
        <end position="163"/>
    </location>
</feature>
<dbReference type="EMBL" id="UOFD01000079">
    <property type="protein sequence ID" value="VAW54787.1"/>
    <property type="molecule type" value="Genomic_DNA"/>
</dbReference>
<reference evidence="4" key="1">
    <citation type="submission" date="2018-06" db="EMBL/GenBank/DDBJ databases">
        <authorList>
            <person name="Zhirakovskaya E."/>
        </authorList>
    </citation>
    <scope>NUCLEOTIDE SEQUENCE</scope>
</reference>
<feature type="domain" description="SGNH" evidence="3">
    <location>
        <begin position="412"/>
        <end position="635"/>
    </location>
</feature>
<keyword evidence="1" id="KW-0812">Transmembrane</keyword>
<feature type="transmembrane region" description="Helical" evidence="1">
    <location>
        <begin position="81"/>
        <end position="100"/>
    </location>
</feature>
<keyword evidence="1" id="KW-0472">Membrane</keyword>
<gene>
    <name evidence="4" type="ORF">MNBD_GAMMA06-607</name>
</gene>
<keyword evidence="1" id="KW-1133">Transmembrane helix</keyword>
<name>A0A3B0WVT5_9ZZZZ</name>
<feature type="transmembrane region" description="Helical" evidence="1">
    <location>
        <begin position="39"/>
        <end position="60"/>
    </location>
</feature>
<evidence type="ECO:0000259" key="3">
    <source>
        <dbReference type="Pfam" id="PF19040"/>
    </source>
</evidence>
<dbReference type="AlphaFoldDB" id="A0A3B0WVT5"/>
<feature type="transmembrane region" description="Helical" evidence="1">
    <location>
        <begin position="202"/>
        <end position="219"/>
    </location>
</feature>
<sequence length="653" mass="74987">MPQMNISKSINYRPDIDGLRAIAVLFVVGFHTFPSRIPGGFTGVDVFFVISGFLISTIILGNFEKNSFSYREFYYRRIKRIFPALLLVITTVWLLGWFMLFPDEFEQLGKHMVGGIGFVSNIILWNEAGYFDNSSETKPLLHLWSLGIEEQFYIIWPIVLGLVWKNRVNALGIIISIAILSFILNIYSVYNFSSSSSFYLPFNRFWELMVGGVLGYIQLHHTSGTLLNKLYSNVFSILGCVMIAMAFTFVDGDKLFPGWWALLPALGAFFIILSPGSWINHNILANRIFVYIGLISYPLYLWHWPILSFAHILEFTATQERLIAVGLSLVLAILTYELIEKKVKNNLRFIYILVLMALLLLFLGLFTFNGSLPPRNNTYGIGLSIDAISDWEYPKELKKIKVNDIDMYIKTGTKEKVLYFGDSHLQQYSPRIVKLINEDPANTKSVVFATKGGCPPIPGVFEDQHPRCNASFRKTVIKYALSNDIDSVVIGANWGYLNEIKRPPAGEYRYYFLQDGHKKYFDVDGIEYAFQSLENLILSISKYKKVYLLLDNPIGLEFDPKTFFKGSRISGYIEKKEVTFYKYNKKQLQVRARLLELAKKTDVIIIDPDEHFCVQGRCKTSSNDGTPIYKDFSHIRSRYVKEFVEYLDVTVMK</sequence>
<dbReference type="GO" id="GO:0016747">
    <property type="term" value="F:acyltransferase activity, transferring groups other than amino-acyl groups"/>
    <property type="evidence" value="ECO:0007669"/>
    <property type="project" value="InterPro"/>
</dbReference>
<feature type="domain" description="Acyltransferase 3" evidence="2">
    <location>
        <begin position="15"/>
        <end position="335"/>
    </location>
</feature>
<dbReference type="GO" id="GO:0016020">
    <property type="term" value="C:membrane"/>
    <property type="evidence" value="ECO:0007669"/>
    <property type="project" value="TreeGrafter"/>
</dbReference>
<organism evidence="4">
    <name type="scientific">hydrothermal vent metagenome</name>
    <dbReference type="NCBI Taxonomy" id="652676"/>
    <lineage>
        <taxon>unclassified sequences</taxon>
        <taxon>metagenomes</taxon>
        <taxon>ecological metagenomes</taxon>
    </lineage>
</organism>
<feature type="transmembrane region" description="Helical" evidence="1">
    <location>
        <begin position="322"/>
        <end position="339"/>
    </location>
</feature>
<dbReference type="GO" id="GO:0009103">
    <property type="term" value="P:lipopolysaccharide biosynthetic process"/>
    <property type="evidence" value="ECO:0007669"/>
    <property type="project" value="TreeGrafter"/>
</dbReference>
<feature type="transmembrane region" description="Helical" evidence="1">
    <location>
        <begin position="170"/>
        <end position="190"/>
    </location>
</feature>
<feature type="transmembrane region" description="Helical" evidence="1">
    <location>
        <begin position="351"/>
        <end position="368"/>
    </location>
</feature>
<protein>
    <submittedName>
        <fullName evidence="4">O-antigen acetylase</fullName>
    </submittedName>
</protein>
<dbReference type="PANTHER" id="PTHR23028">
    <property type="entry name" value="ACETYLTRANSFERASE"/>
    <property type="match status" value="1"/>
</dbReference>
<dbReference type="Pfam" id="PF19040">
    <property type="entry name" value="SGNH"/>
    <property type="match status" value="1"/>
</dbReference>
<evidence type="ECO:0000259" key="2">
    <source>
        <dbReference type="Pfam" id="PF01757"/>
    </source>
</evidence>
<dbReference type="Pfam" id="PF01757">
    <property type="entry name" value="Acyl_transf_3"/>
    <property type="match status" value="1"/>
</dbReference>
<feature type="transmembrane region" description="Helical" evidence="1">
    <location>
        <begin position="256"/>
        <end position="276"/>
    </location>
</feature>
<evidence type="ECO:0000256" key="1">
    <source>
        <dbReference type="SAM" id="Phobius"/>
    </source>
</evidence>
<dbReference type="PANTHER" id="PTHR23028:SF53">
    <property type="entry name" value="ACYL_TRANSF_3 DOMAIN-CONTAINING PROTEIN"/>
    <property type="match status" value="1"/>
</dbReference>
<dbReference type="InterPro" id="IPR043968">
    <property type="entry name" value="SGNH"/>
</dbReference>
<evidence type="ECO:0000313" key="4">
    <source>
        <dbReference type="EMBL" id="VAW54787.1"/>
    </source>
</evidence>